<dbReference type="InterPro" id="IPR013767">
    <property type="entry name" value="PAS_fold"/>
</dbReference>
<dbReference type="PROSITE" id="PS50113">
    <property type="entry name" value="PAC"/>
    <property type="match status" value="4"/>
</dbReference>
<keyword evidence="5" id="KW-0418">Kinase</keyword>
<feature type="domain" description="PAC" evidence="7">
    <location>
        <begin position="344"/>
        <end position="395"/>
    </location>
</feature>
<proteinExistence type="predicted"/>
<feature type="domain" description="PAS" evidence="6">
    <location>
        <begin position="518"/>
        <end position="588"/>
    </location>
</feature>
<dbReference type="InterPro" id="IPR013656">
    <property type="entry name" value="PAS_4"/>
</dbReference>
<dbReference type="InterPro" id="IPR029016">
    <property type="entry name" value="GAF-like_dom_sf"/>
</dbReference>
<dbReference type="InterPro" id="IPR052162">
    <property type="entry name" value="Sensor_kinase/Photoreceptor"/>
</dbReference>
<dbReference type="EMBL" id="JACRYL010000040">
    <property type="protein sequence ID" value="MBC6113169.1"/>
    <property type="molecule type" value="Genomic_DNA"/>
</dbReference>
<comment type="catalytic activity">
    <reaction evidence="1">
        <text>ATP + protein L-histidine = ADP + protein N-phospho-L-histidine.</text>
        <dbReference type="EC" id="2.7.13.3"/>
    </reaction>
</comment>
<dbReference type="PANTHER" id="PTHR43304:SF1">
    <property type="entry name" value="PAC DOMAIN-CONTAINING PROTEIN"/>
    <property type="match status" value="1"/>
</dbReference>
<feature type="domain" description="PAS" evidence="6">
    <location>
        <begin position="643"/>
        <end position="715"/>
    </location>
</feature>
<evidence type="ECO:0000256" key="4">
    <source>
        <dbReference type="ARBA" id="ARBA00022679"/>
    </source>
</evidence>
<dbReference type="SUPFAM" id="SSF55785">
    <property type="entry name" value="PYP-like sensor domain (PAS domain)"/>
    <property type="match status" value="8"/>
</dbReference>
<evidence type="ECO:0000256" key="1">
    <source>
        <dbReference type="ARBA" id="ARBA00000085"/>
    </source>
</evidence>
<keyword evidence="3" id="KW-0597">Phosphoprotein</keyword>
<dbReference type="Pfam" id="PF00989">
    <property type="entry name" value="PAS"/>
    <property type="match status" value="1"/>
</dbReference>
<dbReference type="InterPro" id="IPR013655">
    <property type="entry name" value="PAS_fold_3"/>
</dbReference>
<dbReference type="Gene3D" id="2.10.70.100">
    <property type="match status" value="1"/>
</dbReference>
<dbReference type="Proteomes" id="UP000652755">
    <property type="component" value="Unassembled WGS sequence"/>
</dbReference>
<dbReference type="SMART" id="SM00086">
    <property type="entry name" value="PAC"/>
    <property type="match status" value="7"/>
</dbReference>
<dbReference type="Gene3D" id="3.30.450.40">
    <property type="match status" value="1"/>
</dbReference>
<dbReference type="SUPFAM" id="SSF47384">
    <property type="entry name" value="Homodimeric domain of signal transducing histidine kinase"/>
    <property type="match status" value="1"/>
</dbReference>
<dbReference type="SMART" id="SM00091">
    <property type="entry name" value="PAS"/>
    <property type="match status" value="8"/>
</dbReference>
<evidence type="ECO:0000313" key="9">
    <source>
        <dbReference type="Proteomes" id="UP000652755"/>
    </source>
</evidence>
<dbReference type="PANTHER" id="PTHR43304">
    <property type="entry name" value="PHYTOCHROME-LIKE PROTEIN CPH1"/>
    <property type="match status" value="1"/>
</dbReference>
<accession>A0ABR7KZ19</accession>
<evidence type="ECO:0000313" key="8">
    <source>
        <dbReference type="EMBL" id="MBC6113169.1"/>
    </source>
</evidence>
<comment type="caution">
    <text evidence="8">The sequence shown here is derived from an EMBL/GenBank/DDBJ whole genome shotgun (WGS) entry which is preliminary data.</text>
</comment>
<dbReference type="InterPro" id="IPR036097">
    <property type="entry name" value="HisK_dim/P_sf"/>
</dbReference>
<dbReference type="CDD" id="cd00130">
    <property type="entry name" value="PAS"/>
    <property type="match status" value="7"/>
</dbReference>
<protein>
    <recommendedName>
        <fullName evidence="2">histidine kinase</fullName>
        <ecNumber evidence="2">2.7.13.3</ecNumber>
    </recommendedName>
</protein>
<dbReference type="PROSITE" id="PS50112">
    <property type="entry name" value="PAS"/>
    <property type="match status" value="6"/>
</dbReference>
<dbReference type="InterPro" id="IPR000014">
    <property type="entry name" value="PAS"/>
</dbReference>
<feature type="domain" description="PAC" evidence="7">
    <location>
        <begin position="591"/>
        <end position="642"/>
    </location>
</feature>
<evidence type="ECO:0000256" key="3">
    <source>
        <dbReference type="ARBA" id="ARBA00022553"/>
    </source>
</evidence>
<dbReference type="Gene3D" id="3.30.450.20">
    <property type="entry name" value="PAS domain"/>
    <property type="match status" value="9"/>
</dbReference>
<dbReference type="InterPro" id="IPR000700">
    <property type="entry name" value="PAS-assoc_C"/>
</dbReference>
<keyword evidence="9" id="KW-1185">Reference proteome</keyword>
<evidence type="ECO:0000259" key="7">
    <source>
        <dbReference type="PROSITE" id="PS50113"/>
    </source>
</evidence>
<gene>
    <name evidence="8" type="ORF">H7U22_22370</name>
</gene>
<evidence type="ECO:0000259" key="6">
    <source>
        <dbReference type="PROSITE" id="PS50112"/>
    </source>
</evidence>
<dbReference type="InterPro" id="IPR035965">
    <property type="entry name" value="PAS-like_dom_sf"/>
</dbReference>
<dbReference type="Pfam" id="PF08447">
    <property type="entry name" value="PAS_3"/>
    <property type="match status" value="3"/>
</dbReference>
<dbReference type="Pfam" id="PF08448">
    <property type="entry name" value="PAS_4"/>
    <property type="match status" value="1"/>
</dbReference>
<evidence type="ECO:0000256" key="5">
    <source>
        <dbReference type="ARBA" id="ARBA00022777"/>
    </source>
</evidence>
<sequence>MSTTNDLPGMQLISKMLDTIGFPALLLKVEGGAVTIELINRQFRGMAKEWRLLKRVVSLRKFYASEENYRIVLAGIIFAAKNESMFSRDMNLETEVRLGTNLRYCVENTFLLAEGKIAYVQHVLKPVENKTKVKSSLSDCDTLKTHILENTDESFILLDRKFNIVDFSRRSKYLIGKYFNFELEKGRPILGYALKEERSAVLGRYKRVLDGETQYSEMEILAGKNLTEKISIVYKPLMGESGQVEGIFISATNIAEKTAMQLALDSQALELSLIYNHLSETVFLVSVEDNKRFRFTSVNWAFLENTGLAMEEVIGHYLEEVIPEPYLQAALAQYRLAIKTKESVSREETAAYPSGKRVSVITLTPYCDSSGRCTKIIGSIQDITARVLIEREQKETLEKMERILDSSPDVICTIDGQGFFRGASAAARRIWGYAPEFLKEKQVADFVDIKDLGNTATFLQKVLLGENTTSFENGMIHKDGSVVPMIWSANWNPSEKLIYCTVREASEKMMTEKLLVQSEKRFRALVHDGSDMIAILDDTANYLYVSPSSKSVLDFEPEIFIGRNAFEFIHPEDIERANKEFATVAGQRKVSLSPFRFLHNNGSWRWVQTVITDLRDAPAVRGYVSNSRDVTEMVEAQKDIEISHERYRYVGKATSDAVWDWDIASGSVFWGEGFLKLFGYSEDTLNSDIHIWNRRIHALDVDRVQQKLEGFLASGEANLRDDYRFLKADGTYAHVVDKGFVIRDSKGMPLRMIGALQDITLRKKEEARLRILESVVTNTIDAVLVAEIWPTGEFTTRIIVVNSAFEQLTGYSASEVEGRSPWFLQGSGSDRSELRRLIDSIGNNKPYKGTIVNYRKDGGQIWVSYSVTPVADQIGNYTHWVAILRDVSEQKKQEHKQLLLADITNIFNRDKGLKETVSAVVGIIADFSRAGFAALWTVHPMSSMLDLEAYYIVDDPTRNTAGDALSLDFGRQYALQIQNNVKEGFWKISEQRETRNAAGIKSVHGFPLHHHRTLIGVLLIGTMKPADPKQQILPDLLGKHLGTELHRKKLEQDLNHIFRLAPDIISITDFAGNFKKLNPAASRILGYSMEELLSRPFSDFLHPDEREETIVLLHGLRKSGKSYYIEEHYTTSDGRSKWLAWTSQPLEDEQLVYSVAKDITEKKELEELLLSTNSLARIGSWELSFPERIITWSAITREILNAKMDYVPDAECPLGEFYPQAAMEMMEDRIWTCIQTGIPWDEVLQVRKVSGELKWVRSIGGAERIQGKCLRLFGSLQDIDLQKHAEISASDARADLEESERRYSALFHLSPLPMWVYDFETLEFLDVNQTALSHYGYTKEEFLSMTIRQIRPAEDIRLLEKTIKKTRKQDNTIFQGTFEHIKKNGEIIQVEVKSNTIIFKGTKAKVIIASDITERLRHFAAIETRNERLREVAWIQSHKVRAPLARLMGLVNMITEKQRSEPEVKRILNYICSSADELDQVIREIVIRSEELDKPDL</sequence>
<dbReference type="NCBIfam" id="TIGR00229">
    <property type="entry name" value="sensory_box"/>
    <property type="match status" value="7"/>
</dbReference>
<dbReference type="SUPFAM" id="SSF55781">
    <property type="entry name" value="GAF domain-like"/>
    <property type="match status" value="1"/>
</dbReference>
<feature type="domain" description="PAC" evidence="7">
    <location>
        <begin position="719"/>
        <end position="771"/>
    </location>
</feature>
<dbReference type="EC" id="2.7.13.3" evidence="2"/>
<feature type="domain" description="PAS" evidence="6">
    <location>
        <begin position="1299"/>
        <end position="1370"/>
    </location>
</feature>
<feature type="domain" description="PAC" evidence="7">
    <location>
        <begin position="845"/>
        <end position="899"/>
    </location>
</feature>
<organism evidence="8 9">
    <name type="scientific">Pedobacter fastidiosus</name>
    <dbReference type="NCBI Taxonomy" id="2765361"/>
    <lineage>
        <taxon>Bacteria</taxon>
        <taxon>Pseudomonadati</taxon>
        <taxon>Bacteroidota</taxon>
        <taxon>Sphingobacteriia</taxon>
        <taxon>Sphingobacteriales</taxon>
        <taxon>Sphingobacteriaceae</taxon>
        <taxon>Pedobacter</taxon>
    </lineage>
</organism>
<dbReference type="RefSeq" id="WP_187073589.1">
    <property type="nucleotide sequence ID" value="NZ_JACRYL010000040.1"/>
</dbReference>
<dbReference type="Pfam" id="PF13426">
    <property type="entry name" value="PAS_9"/>
    <property type="match status" value="2"/>
</dbReference>
<feature type="domain" description="PAS" evidence="6">
    <location>
        <begin position="396"/>
        <end position="466"/>
    </location>
</feature>
<feature type="domain" description="PAS" evidence="6">
    <location>
        <begin position="1050"/>
        <end position="1120"/>
    </location>
</feature>
<reference evidence="8 9" key="1">
    <citation type="submission" date="2020-08" db="EMBL/GenBank/DDBJ databases">
        <authorList>
            <person name="Sun Q."/>
            <person name="Inoue M."/>
        </authorList>
    </citation>
    <scope>NUCLEOTIDE SEQUENCE [LARGE SCALE GENOMIC DNA]</scope>
    <source>
        <strain evidence="8 9">CCM 8938</strain>
    </source>
</reference>
<evidence type="ECO:0000256" key="2">
    <source>
        <dbReference type="ARBA" id="ARBA00012438"/>
    </source>
</evidence>
<dbReference type="InterPro" id="IPR001610">
    <property type="entry name" value="PAC"/>
</dbReference>
<name>A0ABR7KZ19_9SPHI</name>
<feature type="domain" description="PAS" evidence="6">
    <location>
        <begin position="797"/>
        <end position="845"/>
    </location>
</feature>
<keyword evidence="4" id="KW-0808">Transferase</keyword>